<evidence type="ECO:0000259" key="1">
    <source>
        <dbReference type="SMART" id="SM00382"/>
    </source>
</evidence>
<dbReference type="InterPro" id="IPR025420">
    <property type="entry name" value="DUF4143"/>
</dbReference>
<dbReference type="STRING" id="1798325.A2834_02740"/>
<feature type="domain" description="AAA+ ATPase" evidence="1">
    <location>
        <begin position="17"/>
        <end position="143"/>
    </location>
</feature>
<dbReference type="SMART" id="SM00382">
    <property type="entry name" value="AAA"/>
    <property type="match status" value="1"/>
</dbReference>
<dbReference type="Pfam" id="PF13635">
    <property type="entry name" value="DUF4143"/>
    <property type="match status" value="1"/>
</dbReference>
<dbReference type="InterPro" id="IPR041682">
    <property type="entry name" value="AAA_14"/>
</dbReference>
<dbReference type="Pfam" id="PF13173">
    <property type="entry name" value="AAA_14"/>
    <property type="match status" value="1"/>
</dbReference>
<dbReference type="EMBL" id="MFHD01000020">
    <property type="protein sequence ID" value="OGF62273.1"/>
    <property type="molecule type" value="Genomic_DNA"/>
</dbReference>
<dbReference type="InterPro" id="IPR003593">
    <property type="entry name" value="AAA+_ATPase"/>
</dbReference>
<protein>
    <recommendedName>
        <fullName evidence="1">AAA+ ATPase domain-containing protein</fullName>
    </recommendedName>
</protein>
<comment type="caution">
    <text evidence="2">The sequence shown here is derived from an EMBL/GenBank/DDBJ whole genome shotgun (WGS) entry which is preliminary data.</text>
</comment>
<evidence type="ECO:0000313" key="3">
    <source>
        <dbReference type="Proteomes" id="UP000179251"/>
    </source>
</evidence>
<organism evidence="2 3">
    <name type="scientific">Candidatus Giovannonibacteria bacterium RIFCSPHIGHO2_01_FULL_45_23</name>
    <dbReference type="NCBI Taxonomy" id="1798325"/>
    <lineage>
        <taxon>Bacteria</taxon>
        <taxon>Candidatus Giovannoniibacteriota</taxon>
    </lineage>
</organism>
<dbReference type="SUPFAM" id="SSF52540">
    <property type="entry name" value="P-loop containing nucleoside triphosphate hydrolases"/>
    <property type="match status" value="1"/>
</dbReference>
<name>A0A1F5VFP0_9BACT</name>
<dbReference type="InterPro" id="IPR027417">
    <property type="entry name" value="P-loop_NTPase"/>
</dbReference>
<gene>
    <name evidence="2" type="ORF">A2834_02740</name>
</gene>
<sequence length="413" mass="48373">MLYKREILANILAHCDKKEIILLTGARQTGKTTLLRQIEVEIREKRPAFFLNLENLEFVKLLNDSPENLFKIFPLNKGSIKRQCVLVDEIQYLKNPTNFLKYIYDEYADHIQLIVSGSSAFYIDKKFKDSLAGRKKIFYIYPLSLRDFLIFKERSDILPYIPKVFSLNNFLLLETLPHVFNRDLETLVEELMIYGGYPRAVLSEGAEEKKAVLEEIATAYIKKDILEADIKGSEKYYDLFKLLSAQIGGQINTNELANTLDMSRPTISHYLYIMQKSFHFALVRPFSRNHRKEIGKMPKGYFYDAGLRNYFINNFNPLASRQDPGQVLENFVFKQLIDKLHLDDIKYWRTVAGDEVDFVIKEEAAFEVKYRSTGFAQNKYDAFVKRYPRIPLHPVSHLIADDDNKRTWHAWMI</sequence>
<dbReference type="PANTHER" id="PTHR43566">
    <property type="entry name" value="CONSERVED PROTEIN"/>
    <property type="match status" value="1"/>
</dbReference>
<reference evidence="2 3" key="1">
    <citation type="journal article" date="2016" name="Nat. Commun.">
        <title>Thousands of microbial genomes shed light on interconnected biogeochemical processes in an aquifer system.</title>
        <authorList>
            <person name="Anantharaman K."/>
            <person name="Brown C.T."/>
            <person name="Hug L.A."/>
            <person name="Sharon I."/>
            <person name="Castelle C.J."/>
            <person name="Probst A.J."/>
            <person name="Thomas B.C."/>
            <person name="Singh A."/>
            <person name="Wilkins M.J."/>
            <person name="Karaoz U."/>
            <person name="Brodie E.L."/>
            <person name="Williams K.H."/>
            <person name="Hubbard S.S."/>
            <person name="Banfield J.F."/>
        </authorList>
    </citation>
    <scope>NUCLEOTIDE SEQUENCE [LARGE SCALE GENOMIC DNA]</scope>
</reference>
<dbReference type="AlphaFoldDB" id="A0A1F5VFP0"/>
<evidence type="ECO:0000313" key="2">
    <source>
        <dbReference type="EMBL" id="OGF62273.1"/>
    </source>
</evidence>
<accession>A0A1F5VFP0</accession>
<dbReference type="PANTHER" id="PTHR43566:SF1">
    <property type="entry name" value="AAA+ ATPASE DOMAIN-CONTAINING PROTEIN"/>
    <property type="match status" value="1"/>
</dbReference>
<proteinExistence type="predicted"/>
<dbReference type="Proteomes" id="UP000179251">
    <property type="component" value="Unassembled WGS sequence"/>
</dbReference>
<dbReference type="Gene3D" id="3.40.50.300">
    <property type="entry name" value="P-loop containing nucleotide triphosphate hydrolases"/>
    <property type="match status" value="1"/>
</dbReference>